<dbReference type="SMART" id="SM01162">
    <property type="entry name" value="DUF1771"/>
    <property type="match status" value="1"/>
</dbReference>
<name>A0A9Q0GSE8_9MAGN</name>
<dbReference type="AlphaFoldDB" id="A0A9Q0GSE8"/>
<dbReference type="Pfam" id="PF08590">
    <property type="entry name" value="DUF1771"/>
    <property type="match status" value="1"/>
</dbReference>
<protein>
    <recommendedName>
        <fullName evidence="1">Smr domain-containing protein</fullName>
    </recommendedName>
</protein>
<sequence length="545" mass="61367">MKNGLRHCSNLEPFIGMTIFGISSHSKMSWKKNRSAGRTAFDLKQWQKKGPKLHFDVDPYPPMPNITTTMAPSGNSKLRNIPPAKSLSSVLQPKMDFPILLDNNDSKRHLLDGDSSKTLDNKVVKENNTIRPLEKLKELHGWAENSLIEDNLASVNYNIDQVSTPSKGMVTYSSSEENETLDLAELKAVIQGCLDYKKPEQMDEGVIFENKLYNGTTGNKLVSRPGMVMYRSSEENETVNLAELKTVIKGSLDYMKHEQIDEGVVFENKLSNSTTDIKLVSRPCMVAYSSSEENETVDLAELKAVILGCLDFMKPEQMDESVNFENKLSKLVSRPLMSLHSELEREEDHVYLNHRKDAIRVIRSAFLNSKAARRAFLRGDHFSAQLLSHKAREEWRLAEQLNAKAAEEILAITNSKNDIWKLDLHGLHACEAVDALQNHLRKIETQMPLDRVVPPRKVKPKVGIACAPLVKKHSCKGMEVKADVQNYTSSSQKPAILEVITGKGNHSRGKAVLPSAIRCFLFQNGYHFDGARPGVVRVHPKFRKR</sequence>
<dbReference type="InterPro" id="IPR013899">
    <property type="entry name" value="DUF1771"/>
</dbReference>
<evidence type="ECO:0000313" key="3">
    <source>
        <dbReference type="Proteomes" id="UP001141806"/>
    </source>
</evidence>
<dbReference type="PANTHER" id="PTHR47812">
    <property type="entry name" value="SMR (SMALL MUTS RELATED) DOMAIN-CONTAINING PROTEIN"/>
    <property type="match status" value="1"/>
</dbReference>
<dbReference type="SMART" id="SM00463">
    <property type="entry name" value="SMR"/>
    <property type="match status" value="1"/>
</dbReference>
<dbReference type="InterPro" id="IPR036063">
    <property type="entry name" value="Smr_dom_sf"/>
</dbReference>
<dbReference type="Gene3D" id="3.30.1370.110">
    <property type="match status" value="1"/>
</dbReference>
<proteinExistence type="predicted"/>
<dbReference type="EMBL" id="JAMYWD010000012">
    <property type="protein sequence ID" value="KAJ4952724.1"/>
    <property type="molecule type" value="Genomic_DNA"/>
</dbReference>
<reference evidence="2" key="1">
    <citation type="journal article" date="2023" name="Plant J.">
        <title>The genome of the king protea, Protea cynaroides.</title>
        <authorList>
            <person name="Chang J."/>
            <person name="Duong T.A."/>
            <person name="Schoeman C."/>
            <person name="Ma X."/>
            <person name="Roodt D."/>
            <person name="Barker N."/>
            <person name="Li Z."/>
            <person name="Van de Peer Y."/>
            <person name="Mizrachi E."/>
        </authorList>
    </citation>
    <scope>NUCLEOTIDE SEQUENCE</scope>
    <source>
        <tissue evidence="2">Young leaves</tissue>
    </source>
</reference>
<keyword evidence="3" id="KW-1185">Reference proteome</keyword>
<dbReference type="PROSITE" id="PS50828">
    <property type="entry name" value="SMR"/>
    <property type="match status" value="1"/>
</dbReference>
<organism evidence="2 3">
    <name type="scientific">Protea cynaroides</name>
    <dbReference type="NCBI Taxonomy" id="273540"/>
    <lineage>
        <taxon>Eukaryota</taxon>
        <taxon>Viridiplantae</taxon>
        <taxon>Streptophyta</taxon>
        <taxon>Embryophyta</taxon>
        <taxon>Tracheophyta</taxon>
        <taxon>Spermatophyta</taxon>
        <taxon>Magnoliopsida</taxon>
        <taxon>Proteales</taxon>
        <taxon>Proteaceae</taxon>
        <taxon>Protea</taxon>
    </lineage>
</organism>
<evidence type="ECO:0000313" key="2">
    <source>
        <dbReference type="EMBL" id="KAJ4952724.1"/>
    </source>
</evidence>
<feature type="domain" description="Smr" evidence="1">
    <location>
        <begin position="422"/>
        <end position="541"/>
    </location>
</feature>
<accession>A0A9Q0GSE8</accession>
<dbReference type="OrthoDB" id="3231855at2759"/>
<gene>
    <name evidence="2" type="ORF">NE237_029556</name>
</gene>
<dbReference type="InterPro" id="IPR002625">
    <property type="entry name" value="Smr_dom"/>
</dbReference>
<comment type="caution">
    <text evidence="2">The sequence shown here is derived from an EMBL/GenBank/DDBJ whole genome shotgun (WGS) entry which is preliminary data.</text>
</comment>
<dbReference type="Proteomes" id="UP001141806">
    <property type="component" value="Unassembled WGS sequence"/>
</dbReference>
<dbReference type="PANTHER" id="PTHR47812:SF2">
    <property type="entry name" value="SMR (SMALL MUTS RELATED) DOMAIN-CONTAINING PROTEIN"/>
    <property type="match status" value="1"/>
</dbReference>
<dbReference type="SUPFAM" id="SSF160443">
    <property type="entry name" value="SMR domain-like"/>
    <property type="match status" value="1"/>
</dbReference>
<evidence type="ECO:0000259" key="1">
    <source>
        <dbReference type="PROSITE" id="PS50828"/>
    </source>
</evidence>